<dbReference type="Proteomes" id="UP000466024">
    <property type="component" value="Unassembled WGS sequence"/>
</dbReference>
<dbReference type="GO" id="GO:0016740">
    <property type="term" value="F:transferase activity"/>
    <property type="evidence" value="ECO:0007669"/>
    <property type="project" value="UniProtKB-KW"/>
</dbReference>
<keyword evidence="2" id="KW-1185">Reference proteome</keyword>
<gene>
    <name evidence="1" type="ORF">F0A16_16440</name>
</gene>
<proteinExistence type="predicted"/>
<organism evidence="1 2">
    <name type="scientific">Salinicola corii</name>
    <dbReference type="NCBI Taxonomy" id="2606937"/>
    <lineage>
        <taxon>Bacteria</taxon>
        <taxon>Pseudomonadati</taxon>
        <taxon>Pseudomonadota</taxon>
        <taxon>Gammaproteobacteria</taxon>
        <taxon>Oceanospirillales</taxon>
        <taxon>Halomonadaceae</taxon>
        <taxon>Salinicola</taxon>
    </lineage>
</organism>
<dbReference type="EMBL" id="VTPX01000010">
    <property type="protein sequence ID" value="KAA0016724.1"/>
    <property type="molecule type" value="Genomic_DNA"/>
</dbReference>
<sequence length="54" mass="5690">MAVRVKEACIKAAKVGYEDAAILGLCHEGAVEASISAIQTIDVDAIMRELTAKD</sequence>
<evidence type="ECO:0000313" key="1">
    <source>
        <dbReference type="EMBL" id="KAA0016724.1"/>
    </source>
</evidence>
<keyword evidence="1" id="KW-0808">Transferase</keyword>
<name>A0A640WDD9_9GAMM</name>
<evidence type="ECO:0000313" key="2">
    <source>
        <dbReference type="Proteomes" id="UP000466024"/>
    </source>
</evidence>
<dbReference type="AlphaFoldDB" id="A0A640WDD9"/>
<comment type="caution">
    <text evidence="1">The sequence shown here is derived from an EMBL/GenBank/DDBJ whole genome shotgun (WGS) entry which is preliminary data.</text>
</comment>
<protein>
    <submittedName>
        <fullName evidence="1">Acetyltransferase</fullName>
    </submittedName>
</protein>
<reference evidence="1 2" key="1">
    <citation type="submission" date="2019-08" db="EMBL/GenBank/DDBJ databases">
        <title>Bioinformatics analysis of the strain L3 and L5.</title>
        <authorList>
            <person name="Li X."/>
        </authorList>
    </citation>
    <scope>NUCLEOTIDE SEQUENCE [LARGE SCALE GENOMIC DNA]</scope>
    <source>
        <strain evidence="1 2">L3</strain>
    </source>
</reference>
<accession>A0A640WDD9</accession>